<name>A0ABD5RBH1_9EURY</name>
<gene>
    <name evidence="2" type="ORF">ACFPJ5_09590</name>
</gene>
<evidence type="ECO:0000256" key="1">
    <source>
        <dbReference type="SAM" id="Phobius"/>
    </source>
</evidence>
<dbReference type="PANTHER" id="PTHR33876">
    <property type="entry name" value="UNNAMED PRODUCT"/>
    <property type="match status" value="1"/>
</dbReference>
<keyword evidence="1" id="KW-0472">Membrane</keyword>
<evidence type="ECO:0000313" key="2">
    <source>
        <dbReference type="EMBL" id="MFC5367195.1"/>
    </source>
</evidence>
<dbReference type="PANTHER" id="PTHR33876:SF4">
    <property type="entry name" value="CHLOROPLAST PROTEIN FOR GROWTH AND FERTILITY 2"/>
    <property type="match status" value="1"/>
</dbReference>
<feature type="transmembrane region" description="Helical" evidence="1">
    <location>
        <begin position="46"/>
        <end position="69"/>
    </location>
</feature>
<dbReference type="AlphaFoldDB" id="A0ABD5RBH1"/>
<reference evidence="2 3" key="1">
    <citation type="journal article" date="2019" name="Int. J. Syst. Evol. Microbiol.">
        <title>The Global Catalogue of Microorganisms (GCM) 10K type strain sequencing project: providing services to taxonomists for standard genome sequencing and annotation.</title>
        <authorList>
            <consortium name="The Broad Institute Genomics Platform"/>
            <consortium name="The Broad Institute Genome Sequencing Center for Infectious Disease"/>
            <person name="Wu L."/>
            <person name="Ma J."/>
        </authorList>
    </citation>
    <scope>NUCLEOTIDE SEQUENCE [LARGE SCALE GENOMIC DNA]</scope>
    <source>
        <strain evidence="2 3">CGMCC 1.12237</strain>
    </source>
</reference>
<proteinExistence type="predicted"/>
<sequence length="232" mass="23600">MNGLPLVVGGLGTGLVAGSLFGARHALEPDHVAAVSTLVEDEERPGITGAAWGTGHSLPILLLGGLFLALDVQIPTNIATAFELLVVVVLVGLGVRTLAGREALGLALLRHVHDEQDTSGGRNHRHLDVAGRRIGLLHSHEDEESLAVGIIHGLAGSGGVVIALAAASQTTVGGTAFLLGFSLASILAMGVAAWTWGQAIGQSRKLRLVAGGASVLVGILLFAEIVGLTPPF</sequence>
<feature type="transmembrane region" description="Helical" evidence="1">
    <location>
        <begin position="146"/>
        <end position="167"/>
    </location>
</feature>
<dbReference type="RefSeq" id="WP_227229460.1">
    <property type="nucleotide sequence ID" value="NZ_JAJCVJ010000002.1"/>
</dbReference>
<evidence type="ECO:0000313" key="3">
    <source>
        <dbReference type="Proteomes" id="UP001596201"/>
    </source>
</evidence>
<comment type="caution">
    <text evidence="2">The sequence shown here is derived from an EMBL/GenBank/DDBJ whole genome shotgun (WGS) entry which is preliminary data.</text>
</comment>
<dbReference type="InterPro" id="IPR052776">
    <property type="entry name" value="Chloro_ReproSupport/MetalTrans"/>
</dbReference>
<dbReference type="Proteomes" id="UP001596201">
    <property type="component" value="Unassembled WGS sequence"/>
</dbReference>
<feature type="transmembrane region" description="Helical" evidence="1">
    <location>
        <begin position="81"/>
        <end position="99"/>
    </location>
</feature>
<dbReference type="EMBL" id="JBHSKX010000002">
    <property type="protein sequence ID" value="MFC5367195.1"/>
    <property type="molecule type" value="Genomic_DNA"/>
</dbReference>
<feature type="transmembrane region" description="Helical" evidence="1">
    <location>
        <begin position="208"/>
        <end position="228"/>
    </location>
</feature>
<feature type="transmembrane region" description="Helical" evidence="1">
    <location>
        <begin position="174"/>
        <end position="196"/>
    </location>
</feature>
<protein>
    <submittedName>
        <fullName evidence="2">High-affinity nickel-transporter protein</fullName>
    </submittedName>
</protein>
<keyword evidence="1" id="KW-0812">Transmembrane</keyword>
<keyword evidence="1" id="KW-1133">Transmembrane helix</keyword>
<organism evidence="2 3">
    <name type="scientific">Salinirubrum litoreum</name>
    <dbReference type="NCBI Taxonomy" id="1126234"/>
    <lineage>
        <taxon>Archaea</taxon>
        <taxon>Methanobacteriati</taxon>
        <taxon>Methanobacteriota</taxon>
        <taxon>Stenosarchaea group</taxon>
        <taxon>Halobacteria</taxon>
        <taxon>Halobacteriales</taxon>
        <taxon>Haloferacaceae</taxon>
        <taxon>Salinirubrum</taxon>
    </lineage>
</organism>
<accession>A0ABD5RBH1</accession>
<keyword evidence="3" id="KW-1185">Reference proteome</keyword>